<reference evidence="2 3" key="1">
    <citation type="journal article" date="2018" name="MBio">
        <title>Comparative Genomics Reveals the Core Gene Toolbox for the Fungus-Insect Symbiosis.</title>
        <authorList>
            <person name="Wang Y."/>
            <person name="Stata M."/>
            <person name="Wang W."/>
            <person name="Stajich J.E."/>
            <person name="White M.M."/>
            <person name="Moncalvo J.M."/>
        </authorList>
    </citation>
    <scope>NUCLEOTIDE SEQUENCE [LARGE SCALE GENOMIC DNA]</scope>
    <source>
        <strain evidence="2 3">SC-DP-2</strain>
    </source>
</reference>
<accession>A0A2T9ZE54</accession>
<gene>
    <name evidence="2" type="ORF">BB560_002631</name>
</gene>
<proteinExistence type="predicted"/>
<dbReference type="EMBL" id="MBFS01000305">
    <property type="protein sequence ID" value="PVV02894.1"/>
    <property type="molecule type" value="Genomic_DNA"/>
</dbReference>
<comment type="caution">
    <text evidence="2">The sequence shown here is derived from an EMBL/GenBank/DDBJ whole genome shotgun (WGS) entry which is preliminary data.</text>
</comment>
<dbReference type="Proteomes" id="UP000245609">
    <property type="component" value="Unassembled WGS sequence"/>
</dbReference>
<feature type="region of interest" description="Disordered" evidence="1">
    <location>
        <begin position="118"/>
        <end position="139"/>
    </location>
</feature>
<evidence type="ECO:0000313" key="3">
    <source>
        <dbReference type="Proteomes" id="UP000245609"/>
    </source>
</evidence>
<name>A0A2T9ZE54_9FUNG</name>
<feature type="non-terminal residue" evidence="2">
    <location>
        <position position="1"/>
    </location>
</feature>
<evidence type="ECO:0000313" key="2">
    <source>
        <dbReference type="EMBL" id="PVV02894.1"/>
    </source>
</evidence>
<keyword evidence="3" id="KW-1185">Reference proteome</keyword>
<sequence length="162" mass="17981">VTPGKPIRKALARSYMESAELPLLGNIKKMHSACKSRLGIPSSVLDLLKPVCLISEKGIRGEFQSGGLRKAPVELKDKGPGGNGLMTCPLSLPDPSKYFNICFRVNVKRDIRTNKYAHDRSNSLGSGTEIMGSTSRNTQRTRVEMLRGIRVSLRSKLYFNFR</sequence>
<organism evidence="2 3">
    <name type="scientific">Smittium megazygosporum</name>
    <dbReference type="NCBI Taxonomy" id="133381"/>
    <lineage>
        <taxon>Eukaryota</taxon>
        <taxon>Fungi</taxon>
        <taxon>Fungi incertae sedis</taxon>
        <taxon>Zoopagomycota</taxon>
        <taxon>Kickxellomycotina</taxon>
        <taxon>Harpellomycetes</taxon>
        <taxon>Harpellales</taxon>
        <taxon>Legeriomycetaceae</taxon>
        <taxon>Smittium</taxon>
    </lineage>
</organism>
<evidence type="ECO:0000256" key="1">
    <source>
        <dbReference type="SAM" id="MobiDB-lite"/>
    </source>
</evidence>
<feature type="compositionally biased region" description="Polar residues" evidence="1">
    <location>
        <begin position="122"/>
        <end position="139"/>
    </location>
</feature>
<dbReference type="AlphaFoldDB" id="A0A2T9ZE54"/>
<protein>
    <submittedName>
        <fullName evidence="2">Uncharacterized protein</fullName>
    </submittedName>
</protein>